<gene>
    <name evidence="2" type="ORF">HNQ51_002314</name>
</gene>
<accession>A0A840S3R4</accession>
<proteinExistence type="predicted"/>
<protein>
    <submittedName>
        <fullName evidence="2">Putative lipid carrier protein YhbT</fullName>
    </submittedName>
</protein>
<organism evidence="2 3">
    <name type="scientific">Inhella inkyongensis</name>
    <dbReference type="NCBI Taxonomy" id="392593"/>
    <lineage>
        <taxon>Bacteria</taxon>
        <taxon>Pseudomonadati</taxon>
        <taxon>Pseudomonadota</taxon>
        <taxon>Betaproteobacteria</taxon>
        <taxon>Burkholderiales</taxon>
        <taxon>Sphaerotilaceae</taxon>
        <taxon>Inhella</taxon>
    </lineage>
</organism>
<name>A0A840S3R4_9BURK</name>
<evidence type="ECO:0000313" key="2">
    <source>
        <dbReference type="EMBL" id="MBB5204995.1"/>
    </source>
</evidence>
<evidence type="ECO:0000259" key="1">
    <source>
        <dbReference type="Pfam" id="PF02036"/>
    </source>
</evidence>
<dbReference type="SUPFAM" id="SSF55718">
    <property type="entry name" value="SCP-like"/>
    <property type="match status" value="1"/>
</dbReference>
<feature type="domain" description="SCP2" evidence="1">
    <location>
        <begin position="42"/>
        <end position="130"/>
    </location>
</feature>
<reference evidence="2 3" key="1">
    <citation type="submission" date="2020-08" db="EMBL/GenBank/DDBJ databases">
        <title>Genomic Encyclopedia of Type Strains, Phase IV (KMG-IV): sequencing the most valuable type-strain genomes for metagenomic binning, comparative biology and taxonomic classification.</title>
        <authorList>
            <person name="Goeker M."/>
        </authorList>
    </citation>
    <scope>NUCLEOTIDE SEQUENCE [LARGE SCALE GENOMIC DNA]</scope>
    <source>
        <strain evidence="2 3">DSM 23958</strain>
    </source>
</reference>
<dbReference type="EMBL" id="JACHHO010000003">
    <property type="protein sequence ID" value="MBB5204995.1"/>
    <property type="molecule type" value="Genomic_DNA"/>
</dbReference>
<dbReference type="AlphaFoldDB" id="A0A840S3R4"/>
<dbReference type="InterPro" id="IPR003033">
    <property type="entry name" value="SCP2_sterol-bd_dom"/>
</dbReference>
<sequence length="144" mass="15931">MTTLNLPSLPPHWRARVARLPSTPPSWLLARLLDRLLLPRLDAGQRGALQGQVVEIELLELGARVRLRLDARGFAAAGEQGPPHLRLRARADALWRLLRGEDDADRLFFDGALAMEGDTEYGLILKNTLDAIGPLWTGPSFGRP</sequence>
<dbReference type="Pfam" id="PF02036">
    <property type="entry name" value="SCP2"/>
    <property type="match status" value="1"/>
</dbReference>
<comment type="caution">
    <text evidence="2">The sequence shown here is derived from an EMBL/GenBank/DDBJ whole genome shotgun (WGS) entry which is preliminary data.</text>
</comment>
<evidence type="ECO:0000313" key="3">
    <source>
        <dbReference type="Proteomes" id="UP000554837"/>
    </source>
</evidence>
<dbReference type="OrthoDB" id="5292463at2"/>
<keyword evidence="3" id="KW-1185">Reference proteome</keyword>
<dbReference type="InterPro" id="IPR036527">
    <property type="entry name" value="SCP2_sterol-bd_dom_sf"/>
</dbReference>
<dbReference type="Proteomes" id="UP000554837">
    <property type="component" value="Unassembled WGS sequence"/>
</dbReference>
<dbReference type="RefSeq" id="WP_138854978.1">
    <property type="nucleotide sequence ID" value="NZ_CP040709.1"/>
</dbReference>